<evidence type="ECO:0000256" key="2">
    <source>
        <dbReference type="SAM" id="Phobius"/>
    </source>
</evidence>
<keyword evidence="2" id="KW-0812">Transmembrane</keyword>
<dbReference type="InterPro" id="IPR052534">
    <property type="entry name" value="Extracell_DNA_Util/SecSys_Comp"/>
</dbReference>
<keyword evidence="2" id="KW-0472">Membrane</keyword>
<dbReference type="EMBL" id="CP031337">
    <property type="protein sequence ID" value="AXK39283.1"/>
    <property type="molecule type" value="Genomic_DNA"/>
</dbReference>
<proteinExistence type="predicted"/>
<dbReference type="InterPro" id="IPR007813">
    <property type="entry name" value="PilN"/>
</dbReference>
<accession>A0A345Y5T1</accession>
<reference evidence="3 4" key="1">
    <citation type="submission" date="2018-07" db="EMBL/GenBank/DDBJ databases">
        <title>Crenobacter cavernae sp. nov., isolated from a karst cave.</title>
        <authorList>
            <person name="Zhu H."/>
        </authorList>
    </citation>
    <scope>NUCLEOTIDE SEQUENCE [LARGE SCALE GENOMIC DNA]</scope>
    <source>
        <strain evidence="3 4">K1W11S-77</strain>
    </source>
</reference>
<dbReference type="OrthoDB" id="5296173at2"/>
<dbReference type="Proteomes" id="UP000254537">
    <property type="component" value="Chromosome"/>
</dbReference>
<name>A0A345Y5T1_9NEIS</name>
<dbReference type="GO" id="GO:0043107">
    <property type="term" value="P:type IV pilus-dependent motility"/>
    <property type="evidence" value="ECO:0007669"/>
    <property type="project" value="TreeGrafter"/>
</dbReference>
<dbReference type="KEGG" id="ccah:DWG20_07485"/>
<organism evidence="3 4">
    <name type="scientific">Crenobacter cavernae</name>
    <dbReference type="NCBI Taxonomy" id="2290923"/>
    <lineage>
        <taxon>Bacteria</taxon>
        <taxon>Pseudomonadati</taxon>
        <taxon>Pseudomonadota</taxon>
        <taxon>Betaproteobacteria</taxon>
        <taxon>Neisseriales</taxon>
        <taxon>Neisseriaceae</taxon>
        <taxon>Crenobacter</taxon>
    </lineage>
</organism>
<dbReference type="AlphaFoldDB" id="A0A345Y5T1"/>
<dbReference type="PANTHER" id="PTHR40278:SF2">
    <property type="entry name" value="TYPE IV PILUS INNER MEMBRANE COMPONENT PILN"/>
    <property type="match status" value="1"/>
</dbReference>
<evidence type="ECO:0000256" key="1">
    <source>
        <dbReference type="SAM" id="Coils"/>
    </source>
</evidence>
<protein>
    <submittedName>
        <fullName evidence="3">Fimbrial protein</fullName>
    </submittedName>
</protein>
<sequence length="193" mass="21366">MIRINLLPHREQKKAVHRLRFQVLFGAALVGSAAIVMATYLLLDGRVERQNARNEHLQQAIAKLDEQIRSIESLKKERDSLLARKQLVEKLQLSRGDATRLFDQLLKQTPDGVYLKDFRQNGNGFALSGYALSGARVSNYMRTLAGSTVFDAPVLVEVKAAVINNQRVSEFTLNLSTKQQQAPAQPAAPGAAS</sequence>
<dbReference type="Pfam" id="PF05137">
    <property type="entry name" value="PilN"/>
    <property type="match status" value="1"/>
</dbReference>
<feature type="transmembrane region" description="Helical" evidence="2">
    <location>
        <begin position="21"/>
        <end position="43"/>
    </location>
</feature>
<dbReference type="RefSeq" id="WP_115433218.1">
    <property type="nucleotide sequence ID" value="NZ_CP031337.1"/>
</dbReference>
<evidence type="ECO:0000313" key="3">
    <source>
        <dbReference type="EMBL" id="AXK39283.1"/>
    </source>
</evidence>
<feature type="coiled-coil region" evidence="1">
    <location>
        <begin position="47"/>
        <end position="91"/>
    </location>
</feature>
<dbReference type="PANTHER" id="PTHR40278">
    <property type="entry name" value="DNA UTILIZATION PROTEIN HOFN"/>
    <property type="match status" value="1"/>
</dbReference>
<keyword evidence="1" id="KW-0175">Coiled coil</keyword>
<evidence type="ECO:0000313" key="4">
    <source>
        <dbReference type="Proteomes" id="UP000254537"/>
    </source>
</evidence>
<gene>
    <name evidence="3" type="ORF">DWG20_07485</name>
</gene>
<keyword evidence="2" id="KW-1133">Transmembrane helix</keyword>
<dbReference type="GO" id="GO:0043683">
    <property type="term" value="P:type IV pilus assembly"/>
    <property type="evidence" value="ECO:0007669"/>
    <property type="project" value="TreeGrafter"/>
</dbReference>